<proteinExistence type="predicted"/>
<dbReference type="AlphaFoldDB" id="A0A1J4MGD0"/>
<reference evidence="3 4" key="1">
    <citation type="submission" date="2016-10" db="EMBL/GenBank/DDBJ databases">
        <title>Reductive evolution of mitochondrial metabolism and differential evolution of invasion-related proteins in Cryptosporidium.</title>
        <authorList>
            <person name="Liu S."/>
            <person name="Roellig D.M."/>
            <person name="Guo Y."/>
            <person name="Li N."/>
            <person name="Frace M.A."/>
            <person name="Tang K."/>
            <person name="Zhang L."/>
            <person name="Feng Y."/>
            <person name="Xiao L."/>
        </authorList>
    </citation>
    <scope>NUCLEOTIDE SEQUENCE [LARGE SCALE GENOMIC DNA]</scope>
    <source>
        <strain evidence="3">39726</strain>
    </source>
</reference>
<evidence type="ECO:0000259" key="2">
    <source>
        <dbReference type="Pfam" id="PF04194"/>
    </source>
</evidence>
<dbReference type="PANTHER" id="PTHR12298:SF4">
    <property type="entry name" value="PROGRAMMED CELL DEATH PROTEIN 2"/>
    <property type="match status" value="1"/>
</dbReference>
<feature type="compositionally biased region" description="Acidic residues" evidence="1">
    <location>
        <begin position="179"/>
        <end position="209"/>
    </location>
</feature>
<keyword evidence="4" id="KW-1185">Reference proteome</keyword>
<dbReference type="GeneID" id="39977517"/>
<accession>A0A1J4MGD0</accession>
<evidence type="ECO:0000313" key="3">
    <source>
        <dbReference type="EMBL" id="OII71917.1"/>
    </source>
</evidence>
<dbReference type="RefSeq" id="XP_028873536.1">
    <property type="nucleotide sequence ID" value="XM_029017738.1"/>
</dbReference>
<evidence type="ECO:0000256" key="1">
    <source>
        <dbReference type="SAM" id="MobiDB-lite"/>
    </source>
</evidence>
<feature type="region of interest" description="Disordered" evidence="1">
    <location>
        <begin position="179"/>
        <end position="230"/>
    </location>
</feature>
<dbReference type="InterPro" id="IPR007320">
    <property type="entry name" value="PDCD2_C"/>
</dbReference>
<dbReference type="OrthoDB" id="443682at2759"/>
<dbReference type="GO" id="GO:0005737">
    <property type="term" value="C:cytoplasm"/>
    <property type="evidence" value="ECO:0007669"/>
    <property type="project" value="InterPro"/>
</dbReference>
<organism evidence="3 4">
    <name type="scientific">Cryptosporidium ubiquitum</name>
    <dbReference type="NCBI Taxonomy" id="857276"/>
    <lineage>
        <taxon>Eukaryota</taxon>
        <taxon>Sar</taxon>
        <taxon>Alveolata</taxon>
        <taxon>Apicomplexa</taxon>
        <taxon>Conoidasida</taxon>
        <taxon>Coccidia</taxon>
        <taxon>Eucoccidiorida</taxon>
        <taxon>Eimeriorina</taxon>
        <taxon>Cryptosporidiidae</taxon>
        <taxon>Cryptosporidium</taxon>
    </lineage>
</organism>
<dbReference type="Pfam" id="PF04194">
    <property type="entry name" value="PDCD2_C"/>
    <property type="match status" value="1"/>
</dbReference>
<dbReference type="PANTHER" id="PTHR12298">
    <property type="entry name" value="PCDC2 PROGRAMMED CELL DEATH PROTEIN 2 -RELATED"/>
    <property type="match status" value="1"/>
</dbReference>
<comment type="caution">
    <text evidence="3">The sequence shown here is derived from an EMBL/GenBank/DDBJ whole genome shotgun (WGS) entry which is preliminary data.</text>
</comment>
<evidence type="ECO:0000313" key="4">
    <source>
        <dbReference type="Proteomes" id="UP000186176"/>
    </source>
</evidence>
<dbReference type="Proteomes" id="UP000186176">
    <property type="component" value="Unassembled WGS sequence"/>
</dbReference>
<dbReference type="VEuPathDB" id="CryptoDB:cubi_00725"/>
<dbReference type="EMBL" id="LRBP01000027">
    <property type="protein sequence ID" value="OII71917.1"/>
    <property type="molecule type" value="Genomic_DNA"/>
</dbReference>
<protein>
    <submittedName>
        <fullName evidence="3">Programmed cell death related protein</fullName>
    </submittedName>
</protein>
<sequence>MNDILLGYLEKPGSHIVLDSRYFPSKFGGKPAWLNPQNLPKYRDLQCNSCGTRMRFLLQVYAPQDDREDLFHRSVFVFICTNCTCSVQAFRCQLPRKNDYYDYNPAPTSFLFENISPEKVLSELKELNFNDVCNICGMPLSVESKEQGSNVHDKCNKGDSGGSRAVLDEFSLDIEICSTDEEDEEDEGDEDDQEETDNDGGEDTPDEEMIPTIRENSTSNEEIPGKSDNINHKAIKLEQEQRIENEKQHFENVNRQIIDPKSSEYKLFQDYKNKFSENIDNVLDHSEMRAFGKISNSNAEKDAIFDKFINKSRKYPGHIIRYSHKGSPLWISDKNIPAEIPHSCPLCKSSRIFEFQIQPEAIVLGNLPSKIEFGVIAIFTCSNNCQIDNYAPEYVQIQNNPY</sequence>
<name>A0A1J4MGD0_9CRYT</name>
<feature type="domain" description="Programmed cell death protein 2 C-terminal" evidence="2">
    <location>
        <begin position="302"/>
        <end position="398"/>
    </location>
</feature>
<gene>
    <name evidence="3" type="ORF">cubi_00725</name>
</gene>